<dbReference type="InterPro" id="IPR029058">
    <property type="entry name" value="AB_hydrolase_fold"/>
</dbReference>
<evidence type="ECO:0000256" key="2">
    <source>
        <dbReference type="ARBA" id="ARBA00022670"/>
    </source>
</evidence>
<dbReference type="GO" id="GO:0004252">
    <property type="term" value="F:serine-type endopeptidase activity"/>
    <property type="evidence" value="ECO:0007669"/>
    <property type="project" value="UniProtKB-EC"/>
</dbReference>
<keyword evidence="2 7" id="KW-0645">Protease</keyword>
<dbReference type="PATRIC" id="fig|1121877.4.peg.150"/>
<dbReference type="InterPro" id="IPR001375">
    <property type="entry name" value="Peptidase_S9_cat"/>
</dbReference>
<feature type="domain" description="Peptidase S9 prolyl oligopeptidase catalytic" evidence="5">
    <location>
        <begin position="499"/>
        <end position="710"/>
    </location>
</feature>
<dbReference type="eggNOG" id="COG1770">
    <property type="taxonomic scope" value="Bacteria"/>
</dbReference>
<dbReference type="Gene3D" id="3.40.50.1820">
    <property type="entry name" value="alpha/beta hydrolase"/>
    <property type="match status" value="1"/>
</dbReference>
<accession>A0A0D8FYJ7</accession>
<dbReference type="PRINTS" id="PR00862">
    <property type="entry name" value="PROLIGOPTASE"/>
</dbReference>
<name>A0A0D8FYJ7_9ACTN</name>
<comment type="similarity">
    <text evidence="1">Belongs to the peptidase S9A family.</text>
</comment>
<dbReference type="STRING" id="1121877.FEAC_01410"/>
<dbReference type="GO" id="GO:0006508">
    <property type="term" value="P:proteolysis"/>
    <property type="evidence" value="ECO:0007669"/>
    <property type="project" value="UniProtKB-KW"/>
</dbReference>
<keyword evidence="8" id="KW-1185">Reference proteome</keyword>
<dbReference type="InterPro" id="IPR002471">
    <property type="entry name" value="Pept_S9_AS"/>
</dbReference>
<evidence type="ECO:0000256" key="1">
    <source>
        <dbReference type="ARBA" id="ARBA00005228"/>
    </source>
</evidence>
<keyword evidence="3 7" id="KW-0378">Hydrolase</keyword>
<feature type="domain" description="Peptidase S9A N-terminal" evidence="6">
    <location>
        <begin position="58"/>
        <end position="438"/>
    </location>
</feature>
<dbReference type="OrthoDB" id="9801421at2"/>
<evidence type="ECO:0000256" key="3">
    <source>
        <dbReference type="ARBA" id="ARBA00022801"/>
    </source>
</evidence>
<protein>
    <submittedName>
        <fullName evidence="7">Protease 2</fullName>
        <ecNumber evidence="7">3.4.21.83</ecNumber>
    </submittedName>
</protein>
<dbReference type="PANTHER" id="PTHR11757:SF19">
    <property type="entry name" value="PROLYL ENDOPEPTIDASE-LIKE"/>
    <property type="match status" value="1"/>
</dbReference>
<dbReference type="Pfam" id="PF02897">
    <property type="entry name" value="Peptidase_S9_N"/>
    <property type="match status" value="1"/>
</dbReference>
<dbReference type="InterPro" id="IPR002470">
    <property type="entry name" value="Peptidase_S9A"/>
</dbReference>
<dbReference type="PANTHER" id="PTHR11757">
    <property type="entry name" value="PROTEASE FAMILY S9A OLIGOPEPTIDASE"/>
    <property type="match status" value="1"/>
</dbReference>
<evidence type="ECO:0000259" key="6">
    <source>
        <dbReference type="Pfam" id="PF02897"/>
    </source>
</evidence>
<dbReference type="SUPFAM" id="SSF53474">
    <property type="entry name" value="alpha/beta-Hydrolases"/>
    <property type="match status" value="1"/>
</dbReference>
<sequence>MVGIGDLHYLHSNNYEDRIDRSTLASMPYLSQLLFARSTPLPSLPSQLGHTLTGRSITREDPFYYLRDLTNPATSEYLQQERNFMSRLEGTLEEMRDELVAEFRARIPEPDESYPTRRGSYEYFSRIEPDLDYPIHLRRKIGGTEVETVLDENAVAQNHDFLGISGIAIADDEHTIAYGVDFSGDERYLLRIGHLVDGVVTIDEEIPSTSYGFVFSNDARQLLYTRPDDTLRPAVVLAHSLGSDHSSDVVLMDEKDQRFYLDVGRTKDRNLLVISASSAITSEYWLLPSSGELGAPICFRPREQGLEYHLDHINGSFYLMAAHDGEEYRLFTVQDRLAPWEPFFELPNDDRLEGFEVTPLGIVLQLRSVDRTKLTYVAFEQVGEPAGVEISGDDAAVTSVLLGNAEPTATTIRIEETSLAMPATLIEIDLTTLERTILWQQRVLGGVDTTNYLTMRGYAPSDDGTLIPVTLVHRRDLTLPAPTLLYSYGAYGEPIDPGFSTMRLSLLDRGFVYAIAHVRGGGELGRQWHDLGRLEHKPQGFQDLRSAADWLVDNNISNPSLICLRGASAGGLMVAATLNLDPSRFRAAVLEVPFVDCLTTISDPDLPLTITEWEEWGNPIESDIIESLMASYSPYDNLKAERYPDLLVTTGLNDSRVSYWEPAKYVAKLRLLSPLTNVALKIENEAGHMGASKRTEVYQNEALVEAFLLAACTPSEPG</sequence>
<dbReference type="AlphaFoldDB" id="A0A0D8FYJ7"/>
<gene>
    <name evidence="7" type="primary">ptrB</name>
    <name evidence="7" type="ORF">FEAC_01410</name>
</gene>
<dbReference type="Proteomes" id="UP000032336">
    <property type="component" value="Unassembled WGS sequence"/>
</dbReference>
<dbReference type="InterPro" id="IPR051543">
    <property type="entry name" value="Serine_Peptidase_S9A"/>
</dbReference>
<reference evidence="7 8" key="1">
    <citation type="submission" date="2015-01" db="EMBL/GenBank/DDBJ databases">
        <title>Draft genome of the acidophilic iron oxidizer Ferrimicrobium acidiphilum strain T23.</title>
        <authorList>
            <person name="Poehlein A."/>
            <person name="Eisen S."/>
            <person name="Schloemann M."/>
            <person name="Johnson B.D."/>
            <person name="Daniel R."/>
            <person name="Muehling M."/>
        </authorList>
    </citation>
    <scope>NUCLEOTIDE SEQUENCE [LARGE SCALE GENOMIC DNA]</scope>
    <source>
        <strain evidence="7 8">T23</strain>
    </source>
</reference>
<evidence type="ECO:0000313" key="7">
    <source>
        <dbReference type="EMBL" id="KJE78149.1"/>
    </source>
</evidence>
<comment type="caution">
    <text evidence="7">The sequence shown here is derived from an EMBL/GenBank/DDBJ whole genome shotgun (WGS) entry which is preliminary data.</text>
</comment>
<dbReference type="Gene3D" id="2.130.10.120">
    <property type="entry name" value="Prolyl oligopeptidase, N-terminal domain"/>
    <property type="match status" value="1"/>
</dbReference>
<dbReference type="SUPFAM" id="SSF50993">
    <property type="entry name" value="Peptidase/esterase 'gauge' domain"/>
    <property type="match status" value="1"/>
</dbReference>
<dbReference type="EMBL" id="JXUW01000001">
    <property type="protein sequence ID" value="KJE78149.1"/>
    <property type="molecule type" value="Genomic_DNA"/>
</dbReference>
<proteinExistence type="inferred from homology"/>
<keyword evidence="4" id="KW-0720">Serine protease</keyword>
<dbReference type="InterPro" id="IPR023302">
    <property type="entry name" value="Pept_S9A_N"/>
</dbReference>
<dbReference type="PROSITE" id="PS00708">
    <property type="entry name" value="PRO_ENDOPEP_SER"/>
    <property type="match status" value="1"/>
</dbReference>
<evidence type="ECO:0000259" key="5">
    <source>
        <dbReference type="Pfam" id="PF00326"/>
    </source>
</evidence>
<evidence type="ECO:0000313" key="8">
    <source>
        <dbReference type="Proteomes" id="UP000032336"/>
    </source>
</evidence>
<evidence type="ECO:0000256" key="4">
    <source>
        <dbReference type="ARBA" id="ARBA00022825"/>
    </source>
</evidence>
<dbReference type="EC" id="3.4.21.83" evidence="7"/>
<organism evidence="7 8">
    <name type="scientific">Ferrimicrobium acidiphilum DSM 19497</name>
    <dbReference type="NCBI Taxonomy" id="1121877"/>
    <lineage>
        <taxon>Bacteria</taxon>
        <taxon>Bacillati</taxon>
        <taxon>Actinomycetota</taxon>
        <taxon>Acidimicrobiia</taxon>
        <taxon>Acidimicrobiales</taxon>
        <taxon>Acidimicrobiaceae</taxon>
        <taxon>Ferrimicrobium</taxon>
    </lineage>
</organism>
<dbReference type="Pfam" id="PF00326">
    <property type="entry name" value="Peptidase_S9"/>
    <property type="match status" value="1"/>
</dbReference>